<keyword evidence="6 9" id="KW-0472">Membrane</keyword>
<proteinExistence type="inferred from homology"/>
<reference evidence="12" key="1">
    <citation type="submission" date="2021-01" db="EMBL/GenBank/DDBJ databases">
        <authorList>
            <person name="Corre E."/>
            <person name="Pelletier E."/>
            <person name="Niang G."/>
            <person name="Scheremetjew M."/>
            <person name="Finn R."/>
            <person name="Kale V."/>
            <person name="Holt S."/>
            <person name="Cochrane G."/>
            <person name="Meng A."/>
            <person name="Brown T."/>
            <person name="Cohen L."/>
        </authorList>
    </citation>
    <scope>NUCLEOTIDE SEQUENCE</scope>
    <source>
        <strain evidence="12">Ras09</strain>
    </source>
</reference>
<sequence>MFNGGSTLSITKADGNRAQLAIVNTVISPAIGGLTTFFFKKYIVRGDLLKIRYDFMGLCNGVLAGLVAITASCDSVEPWAAIIIGVLSSFVYSFSVKILESLEIDDPIEASQVHGCCGLFGCLCVAIFKRDEGIVYWADGCWKLLGIQCLGIVCIMAWAIICTTIFYLVARRLGMVRIGQKAEILGGDIYYFGPMEFDASVNVNGIEIEMAQKKNRADENEIMEEEEVDEEGEEEEA</sequence>
<feature type="domain" description="Ammonium transporter AmtB-like" evidence="10">
    <location>
        <begin position="2"/>
        <end position="195"/>
    </location>
</feature>
<feature type="transmembrane region" description="Helical" evidence="9">
    <location>
        <begin position="51"/>
        <end position="72"/>
    </location>
</feature>
<keyword evidence="5 9" id="KW-1133">Transmembrane helix</keyword>
<dbReference type="GO" id="GO:0097272">
    <property type="term" value="P:ammonium homeostasis"/>
    <property type="evidence" value="ECO:0007669"/>
    <property type="project" value="TreeGrafter"/>
</dbReference>
<dbReference type="GO" id="GO:0005886">
    <property type="term" value="C:plasma membrane"/>
    <property type="evidence" value="ECO:0007669"/>
    <property type="project" value="TreeGrafter"/>
</dbReference>
<evidence type="ECO:0000256" key="1">
    <source>
        <dbReference type="ARBA" id="ARBA00004141"/>
    </source>
</evidence>
<dbReference type="InterPro" id="IPR024041">
    <property type="entry name" value="NH4_transpt_AmtB-like_dom"/>
</dbReference>
<evidence type="ECO:0000256" key="4">
    <source>
        <dbReference type="ARBA" id="ARBA00022692"/>
    </source>
</evidence>
<evidence type="ECO:0000256" key="8">
    <source>
        <dbReference type="SAM" id="MobiDB-lite"/>
    </source>
</evidence>
<evidence type="ECO:0000313" key="11">
    <source>
        <dbReference type="EMBL" id="CAE0235002.1"/>
    </source>
</evidence>
<protein>
    <recommendedName>
        <fullName evidence="10">Ammonium transporter AmtB-like domain-containing protein</fullName>
    </recommendedName>
</protein>
<evidence type="ECO:0000256" key="9">
    <source>
        <dbReference type="SAM" id="Phobius"/>
    </source>
</evidence>
<evidence type="ECO:0000259" key="10">
    <source>
        <dbReference type="Pfam" id="PF00909"/>
    </source>
</evidence>
<keyword evidence="7" id="KW-0924">Ammonia transport</keyword>
<dbReference type="SUPFAM" id="SSF111352">
    <property type="entry name" value="Ammonium transporter"/>
    <property type="match status" value="1"/>
</dbReference>
<evidence type="ECO:0000256" key="6">
    <source>
        <dbReference type="ARBA" id="ARBA00023136"/>
    </source>
</evidence>
<dbReference type="EMBL" id="HBIA01013442">
    <property type="protein sequence ID" value="CAE0235003.1"/>
    <property type="molecule type" value="Transcribed_RNA"/>
</dbReference>
<dbReference type="InterPro" id="IPR029020">
    <property type="entry name" value="Ammonium/urea_transptr"/>
</dbReference>
<dbReference type="EMBL" id="HBIA01013441">
    <property type="protein sequence ID" value="CAE0235002.1"/>
    <property type="molecule type" value="Transcribed_RNA"/>
</dbReference>
<evidence type="ECO:0000256" key="7">
    <source>
        <dbReference type="ARBA" id="ARBA00023177"/>
    </source>
</evidence>
<keyword evidence="4 9" id="KW-0812">Transmembrane</keyword>
<dbReference type="AlphaFoldDB" id="A0A7S3CR55"/>
<dbReference type="Gene3D" id="1.10.3430.10">
    <property type="entry name" value="Ammonium transporter AmtB like domains"/>
    <property type="match status" value="1"/>
</dbReference>
<feature type="transmembrane region" description="Helical" evidence="9">
    <location>
        <begin position="78"/>
        <end position="99"/>
    </location>
</feature>
<dbReference type="Pfam" id="PF00909">
    <property type="entry name" value="Ammonium_transp"/>
    <property type="match status" value="1"/>
</dbReference>
<feature type="region of interest" description="Disordered" evidence="8">
    <location>
        <begin position="216"/>
        <end position="237"/>
    </location>
</feature>
<keyword evidence="3" id="KW-0813">Transport</keyword>
<evidence type="ECO:0000256" key="3">
    <source>
        <dbReference type="ARBA" id="ARBA00022448"/>
    </source>
</evidence>
<organism evidence="12">
    <name type="scientific">Strombidium rassoulzadegani</name>
    <dbReference type="NCBI Taxonomy" id="1082188"/>
    <lineage>
        <taxon>Eukaryota</taxon>
        <taxon>Sar</taxon>
        <taxon>Alveolata</taxon>
        <taxon>Ciliophora</taxon>
        <taxon>Intramacronucleata</taxon>
        <taxon>Spirotrichea</taxon>
        <taxon>Oligotrichia</taxon>
        <taxon>Strombidiidae</taxon>
        <taxon>Strombidium</taxon>
    </lineage>
</organism>
<dbReference type="GO" id="GO:0008519">
    <property type="term" value="F:ammonium channel activity"/>
    <property type="evidence" value="ECO:0007669"/>
    <property type="project" value="InterPro"/>
</dbReference>
<comment type="similarity">
    <text evidence="2">Belongs to the ammonia transporter channel (TC 1.A.11.2) family.</text>
</comment>
<comment type="subcellular location">
    <subcellularLocation>
        <location evidence="1">Membrane</location>
        <topology evidence="1">Multi-pass membrane protein</topology>
    </subcellularLocation>
</comment>
<dbReference type="PANTHER" id="PTHR11730">
    <property type="entry name" value="AMMONIUM TRANSPORTER"/>
    <property type="match status" value="1"/>
</dbReference>
<evidence type="ECO:0000256" key="5">
    <source>
        <dbReference type="ARBA" id="ARBA00022989"/>
    </source>
</evidence>
<evidence type="ECO:0000256" key="2">
    <source>
        <dbReference type="ARBA" id="ARBA00005887"/>
    </source>
</evidence>
<name>A0A7S3CR55_9SPIT</name>
<accession>A0A7S3CR55</accession>
<dbReference type="PANTHER" id="PTHR11730:SF6">
    <property type="entry name" value="AMMONIUM TRANSPORTER"/>
    <property type="match status" value="1"/>
</dbReference>
<evidence type="ECO:0000313" key="12">
    <source>
        <dbReference type="EMBL" id="CAE0235003.1"/>
    </source>
</evidence>
<gene>
    <name evidence="11" type="ORF">SRAS04492_LOCUS6809</name>
    <name evidence="12" type="ORF">SRAS04492_LOCUS6810</name>
</gene>
<feature type="compositionally biased region" description="Acidic residues" evidence="8">
    <location>
        <begin position="220"/>
        <end position="237"/>
    </location>
</feature>
<feature type="transmembrane region" description="Helical" evidence="9">
    <location>
        <begin position="20"/>
        <end position="39"/>
    </location>
</feature>
<feature type="transmembrane region" description="Helical" evidence="9">
    <location>
        <begin position="144"/>
        <end position="170"/>
    </location>
</feature>